<evidence type="ECO:0000313" key="6">
    <source>
        <dbReference type="Proteomes" id="UP000662466"/>
    </source>
</evidence>
<dbReference type="CDD" id="cd13929">
    <property type="entry name" value="PT-DMATS_CymD"/>
    <property type="match status" value="1"/>
</dbReference>
<reference evidence="4" key="1">
    <citation type="submission" date="2020-06" db="EMBL/GenBank/DDBJ databases">
        <title>Draft genome sequences of strains closely related to Aspergillus parafelis and Aspergillus hiratsukae.</title>
        <authorList>
            <person name="Dos Santos R.A.C."/>
            <person name="Rivero-Menendez O."/>
            <person name="Steenwyk J.L."/>
            <person name="Mead M.E."/>
            <person name="Goldman G.H."/>
            <person name="Alastruey-Izquierdo A."/>
            <person name="Rokas A."/>
        </authorList>
    </citation>
    <scope>NUCLEOTIDE SEQUENCE</scope>
    <source>
        <strain evidence="3">CNM-CM5793</strain>
        <strain evidence="4">CNM-CM6106</strain>
    </source>
</reference>
<dbReference type="InterPro" id="IPR017795">
    <property type="entry name" value="ABBA_NscD-like"/>
</dbReference>
<evidence type="ECO:0000313" key="4">
    <source>
        <dbReference type="EMBL" id="KAF7158686.1"/>
    </source>
</evidence>
<evidence type="ECO:0000313" key="3">
    <source>
        <dbReference type="EMBL" id="KAF7115456.1"/>
    </source>
</evidence>
<dbReference type="EMBL" id="JACBAF010002286">
    <property type="protein sequence ID" value="KAF7158686.1"/>
    <property type="molecule type" value="Genomic_DNA"/>
</dbReference>
<comment type="similarity">
    <text evidence="1">Belongs to the tryptophan dimethylallyltransferase family.</text>
</comment>
<sequence length="383" mass="43554">MAVGKTAEGPSPPMNMPWHVLGRALGFPNHDQEQWWLHTAPFFNNLLTQSGYQIHEQYHYLCFYHKHILPVLGPFIRPGIDAAHLSCFTPEGYPLELSVNFQKGRSVVRLGCDPVGVFAGTEHDPLNKFMARELLGKLAQLDANIDLRWFHYFDSQFSLTTEEDRAASQHLIRHLRQTNEVAFDLRDGGMIPKGYFFVKPKSIVTGIATGILAFKAMEGLNEGFETGLSLLKEYLSPYLDKRDSGSAASEVFLIGFDCVVPERSRLKLYVVNTHLCLDNIRAFWTLGGRLSDPTTMKGLAIAEKLWSLLGFSDTVYDAMDKDQLPLAFYYELKWRGSAPKPQLYLPVHGKNDDFTADALTEFFKYLEWHGYACRYKRDLISNL</sequence>
<keyword evidence="2" id="KW-0808">Transferase</keyword>
<evidence type="ECO:0008006" key="7">
    <source>
        <dbReference type="Google" id="ProtNLM"/>
    </source>
</evidence>
<evidence type="ECO:0000256" key="2">
    <source>
        <dbReference type="ARBA" id="ARBA00022679"/>
    </source>
</evidence>
<protein>
    <recommendedName>
        <fullName evidence="7">Dimethylallyl tryptophan synthase</fullName>
    </recommendedName>
</protein>
<evidence type="ECO:0000256" key="1">
    <source>
        <dbReference type="ARBA" id="ARBA00010209"/>
    </source>
</evidence>
<dbReference type="Proteomes" id="UP000630445">
    <property type="component" value="Unassembled WGS sequence"/>
</dbReference>
<evidence type="ECO:0000313" key="5">
    <source>
        <dbReference type="Proteomes" id="UP000630445"/>
    </source>
</evidence>
<dbReference type="NCBIfam" id="TIGR03429">
    <property type="entry name" value="arom_pren_DMATS"/>
    <property type="match status" value="1"/>
</dbReference>
<dbReference type="GO" id="GO:0009820">
    <property type="term" value="P:alkaloid metabolic process"/>
    <property type="evidence" value="ECO:0007669"/>
    <property type="project" value="InterPro"/>
</dbReference>
<proteinExistence type="inferred from homology"/>
<name>A0A8H6PPP0_9EURO</name>
<dbReference type="InterPro" id="IPR033964">
    <property type="entry name" value="ABBA"/>
</dbReference>
<dbReference type="SFLD" id="SFLDS00036">
    <property type="entry name" value="Aromatic_Prenyltransferase"/>
    <property type="match status" value="1"/>
</dbReference>
<dbReference type="GO" id="GO:0016765">
    <property type="term" value="F:transferase activity, transferring alkyl or aryl (other than methyl) groups"/>
    <property type="evidence" value="ECO:0007669"/>
    <property type="project" value="InterPro"/>
</dbReference>
<dbReference type="EMBL" id="JACBAD010002114">
    <property type="protein sequence ID" value="KAF7115456.1"/>
    <property type="molecule type" value="Genomic_DNA"/>
</dbReference>
<dbReference type="Pfam" id="PF11991">
    <property type="entry name" value="Trp_DMAT"/>
    <property type="match status" value="1"/>
</dbReference>
<comment type="caution">
    <text evidence="4">The sequence shown here is derived from an EMBL/GenBank/DDBJ whole genome shotgun (WGS) entry which is preliminary data.</text>
</comment>
<gene>
    <name evidence="3" type="ORF">CNMCM5793_002414</name>
    <name evidence="4" type="ORF">CNMCM6106_005476</name>
</gene>
<keyword evidence="5" id="KW-1185">Reference proteome</keyword>
<dbReference type="PANTHER" id="PTHR40627:SF3">
    <property type="entry name" value="PRENYLTRANSFERASE ASQH2-RELATED"/>
    <property type="match status" value="1"/>
</dbReference>
<organism evidence="4 6">
    <name type="scientific">Aspergillus hiratsukae</name>
    <dbReference type="NCBI Taxonomy" id="1194566"/>
    <lineage>
        <taxon>Eukaryota</taxon>
        <taxon>Fungi</taxon>
        <taxon>Dikarya</taxon>
        <taxon>Ascomycota</taxon>
        <taxon>Pezizomycotina</taxon>
        <taxon>Eurotiomycetes</taxon>
        <taxon>Eurotiomycetidae</taxon>
        <taxon>Eurotiales</taxon>
        <taxon>Aspergillaceae</taxon>
        <taxon>Aspergillus</taxon>
        <taxon>Aspergillus subgen. Fumigati</taxon>
    </lineage>
</organism>
<dbReference type="Proteomes" id="UP000662466">
    <property type="component" value="Unassembled WGS sequence"/>
</dbReference>
<dbReference type="OrthoDB" id="3354387at2759"/>
<dbReference type="PANTHER" id="PTHR40627">
    <property type="entry name" value="INDOLE PRENYLTRANSFERASE TDIB-RELATED"/>
    <property type="match status" value="1"/>
</dbReference>
<accession>A0A8H6PPP0</accession>
<dbReference type="AlphaFoldDB" id="A0A8H6PPP0"/>